<reference evidence="2" key="4">
    <citation type="submission" date="2025-09" db="UniProtKB">
        <authorList>
            <consortium name="Ensembl"/>
        </authorList>
    </citation>
    <scope>IDENTIFICATION</scope>
    <source>
        <strain evidence="2">17573</strain>
    </source>
</reference>
<dbReference type="PANTHER" id="PTHR12138">
    <property type="entry name" value="PRIMATE-EXPANDED PROTEIN FAMILY"/>
    <property type="match status" value="1"/>
</dbReference>
<evidence type="ECO:0000313" key="2">
    <source>
        <dbReference type="Ensembl" id="ENSMMUP00000065875.1"/>
    </source>
</evidence>
<feature type="region of interest" description="Disordered" evidence="1">
    <location>
        <begin position="163"/>
        <end position="186"/>
    </location>
</feature>
<dbReference type="GeneTree" id="ENSGT00940000167556"/>
<dbReference type="PANTHER" id="PTHR12138:SF152">
    <property type="entry name" value="C2H2-TYPE DOMAIN-CONTAINING PROTEIN"/>
    <property type="match status" value="1"/>
</dbReference>
<keyword evidence="3" id="KW-1185">Reference proteome</keyword>
<dbReference type="Ensembl" id="ENSMMUT00000101761.1">
    <property type="protein sequence ID" value="ENSMMUP00000065875.1"/>
    <property type="gene ID" value="ENSMMUG00000049636.1"/>
</dbReference>
<dbReference type="InParanoid" id="A0A5F7ZJT9"/>
<accession>A0A5F7ZJT9</accession>
<dbReference type="Proteomes" id="UP000006718">
    <property type="component" value="Chromosome 4"/>
</dbReference>
<dbReference type="AlphaFoldDB" id="A0A5F7ZJT9"/>
<reference evidence="2" key="3">
    <citation type="submission" date="2025-08" db="UniProtKB">
        <authorList>
            <consortium name="Ensembl"/>
        </authorList>
    </citation>
    <scope>IDENTIFICATION</scope>
    <source>
        <strain evidence="2">17573</strain>
    </source>
</reference>
<dbReference type="VEuPathDB" id="HostDB:ENSMMUG00000049636"/>
<dbReference type="Bgee" id="ENSMMUG00000049636">
    <property type="expression patterns" value="Expressed in spleen and 1 other cell type or tissue"/>
</dbReference>
<reference evidence="2" key="2">
    <citation type="submission" date="2019-01" db="EMBL/GenBank/DDBJ databases">
        <authorList>
            <person name="Graves T."/>
            <person name="Eichler E.E."/>
            <person name="Wilson R.K."/>
        </authorList>
    </citation>
    <scope>NUCLEOTIDE SEQUENCE [LARGE SCALE GENOMIC DNA]</scope>
    <source>
        <strain evidence="2">17573</strain>
    </source>
</reference>
<feature type="compositionally biased region" description="Polar residues" evidence="1">
    <location>
        <begin position="170"/>
        <end position="180"/>
    </location>
</feature>
<evidence type="ECO:0000313" key="3">
    <source>
        <dbReference type="Proteomes" id="UP000006718"/>
    </source>
</evidence>
<protein>
    <submittedName>
        <fullName evidence="2">Uncharacterized protein</fullName>
    </submittedName>
</protein>
<sequence>DLAPEGVGGKTEIRSRYVAQAGFKLLGSSDSPSSASQSVGITGGNHSSWPEIFFFFEKESRCVTQAGVEWRDLDSLQTPPPWFKRFSCLTSRVAGITGVHHHAQLIFVFSVEMGFCHIGQAGLELLVSSDLPALASQNAGITGVNHSAWPEIFKNSNQCKRLHERASSAEGEQQTTTLSQEPPWHP</sequence>
<evidence type="ECO:0000256" key="1">
    <source>
        <dbReference type="SAM" id="MobiDB-lite"/>
    </source>
</evidence>
<proteinExistence type="predicted"/>
<dbReference type="STRING" id="9544.ENSMMUP00000065875"/>
<dbReference type="PRINTS" id="PR02045">
    <property type="entry name" value="F138DOMAIN"/>
</dbReference>
<organism evidence="2 3">
    <name type="scientific">Macaca mulatta</name>
    <name type="common">Rhesus macaque</name>
    <dbReference type="NCBI Taxonomy" id="9544"/>
    <lineage>
        <taxon>Eukaryota</taxon>
        <taxon>Metazoa</taxon>
        <taxon>Chordata</taxon>
        <taxon>Craniata</taxon>
        <taxon>Vertebrata</taxon>
        <taxon>Euteleostomi</taxon>
        <taxon>Mammalia</taxon>
        <taxon>Eutheria</taxon>
        <taxon>Euarchontoglires</taxon>
        <taxon>Primates</taxon>
        <taxon>Haplorrhini</taxon>
        <taxon>Catarrhini</taxon>
        <taxon>Cercopithecidae</taxon>
        <taxon>Cercopithecinae</taxon>
        <taxon>Macaca</taxon>
    </lineage>
</organism>
<name>A0A5F7ZJT9_MACMU</name>
<reference evidence="3" key="1">
    <citation type="journal article" date="2007" name="Science">
        <title>Evolutionary and biomedical insights from the rhesus macaque genome.</title>
        <authorList>
            <person name="Gibbs R.A."/>
            <person name="Rogers J."/>
            <person name="Katze M.G."/>
            <person name="Bumgarner R."/>
            <person name="Weinstock G.M."/>
            <person name="Mardis E.R."/>
            <person name="Remington K.A."/>
            <person name="Strausberg R.L."/>
            <person name="Venter J.C."/>
            <person name="Wilson R.K."/>
            <person name="Batzer M.A."/>
            <person name="Bustamante C.D."/>
            <person name="Eichler E.E."/>
            <person name="Hahn M.W."/>
            <person name="Hardison R.C."/>
            <person name="Makova K.D."/>
            <person name="Miller W."/>
            <person name="Milosavljevic A."/>
            <person name="Palermo R.E."/>
            <person name="Siepel A."/>
            <person name="Sikela J.M."/>
            <person name="Attaway T."/>
            <person name="Bell S."/>
            <person name="Bernard K.E."/>
            <person name="Buhay C.J."/>
            <person name="Chandrabose M.N."/>
            <person name="Dao M."/>
            <person name="Davis C."/>
            <person name="Delehaunty K.D."/>
            <person name="Ding Y."/>
            <person name="Dinh H.H."/>
            <person name="Dugan-Rocha S."/>
            <person name="Fulton L.A."/>
            <person name="Gabisi R.A."/>
            <person name="Garner T.T."/>
            <person name="Godfrey J."/>
            <person name="Hawes A.C."/>
            <person name="Hernandez J."/>
            <person name="Hines S."/>
            <person name="Holder M."/>
            <person name="Hume J."/>
            <person name="Jhangiani S.N."/>
            <person name="Joshi V."/>
            <person name="Khan Z.M."/>
            <person name="Kirkness E.F."/>
            <person name="Cree A."/>
            <person name="Fowler R.G."/>
            <person name="Lee S."/>
            <person name="Lewis L.R."/>
            <person name="Li Z."/>
            <person name="Liu Y.-S."/>
            <person name="Moore S.M."/>
            <person name="Muzny D."/>
            <person name="Nazareth L.V."/>
            <person name="Ngo D.N."/>
            <person name="Okwuonu G.O."/>
            <person name="Pai G."/>
            <person name="Parker D."/>
            <person name="Paul H.A."/>
            <person name="Pfannkoch C."/>
            <person name="Pohl C.S."/>
            <person name="Rogers Y.-H.C."/>
            <person name="Ruiz S.J."/>
            <person name="Sabo A."/>
            <person name="Santibanez J."/>
            <person name="Schneider B.W."/>
            <person name="Smith S.M."/>
            <person name="Sodergren E."/>
            <person name="Svatek A.F."/>
            <person name="Utterback T.R."/>
            <person name="Vattathil S."/>
            <person name="Warren W."/>
            <person name="White C.S."/>
            <person name="Chinwalla A.T."/>
            <person name="Feng Y."/>
            <person name="Halpern A.L."/>
            <person name="Hillier L.W."/>
            <person name="Huang X."/>
            <person name="Minx P."/>
            <person name="Nelson J.O."/>
            <person name="Pepin K.H."/>
            <person name="Qin X."/>
            <person name="Sutton G.G."/>
            <person name="Venter E."/>
            <person name="Walenz B.P."/>
            <person name="Wallis J.W."/>
            <person name="Worley K.C."/>
            <person name="Yang S.-P."/>
            <person name="Jones S.M."/>
            <person name="Marra M.A."/>
            <person name="Rocchi M."/>
            <person name="Schein J.E."/>
            <person name="Baertsch R."/>
            <person name="Clarke L."/>
            <person name="Csuros M."/>
            <person name="Glasscock J."/>
            <person name="Harris R.A."/>
            <person name="Havlak P."/>
            <person name="Jackson A.R."/>
            <person name="Jiang H."/>
            <person name="Liu Y."/>
            <person name="Messina D.N."/>
            <person name="Shen Y."/>
            <person name="Song H.X.-Z."/>
            <person name="Wylie T."/>
            <person name="Zhang L."/>
            <person name="Birney E."/>
            <person name="Han K."/>
            <person name="Konkel M.K."/>
            <person name="Lee J."/>
            <person name="Smit A.F.A."/>
            <person name="Ullmer B."/>
            <person name="Wang H."/>
            <person name="Xing J."/>
            <person name="Burhans R."/>
            <person name="Cheng Z."/>
            <person name="Karro J.E."/>
            <person name="Ma J."/>
            <person name="Raney B."/>
            <person name="She X."/>
            <person name="Cox M.J."/>
            <person name="Demuth J.P."/>
            <person name="Dumas L.J."/>
            <person name="Han S.-G."/>
            <person name="Hopkins J."/>
            <person name="Karimpour-Fard A."/>
            <person name="Kim Y.H."/>
            <person name="Pollack J.R."/>
            <person name="Vinar T."/>
            <person name="Addo-Quaye C."/>
            <person name="Degenhardt J."/>
            <person name="Denby A."/>
            <person name="Hubisz M.J."/>
            <person name="Indap A."/>
            <person name="Kosiol C."/>
            <person name="Lahn B.T."/>
            <person name="Lawson H.A."/>
            <person name="Marklein A."/>
            <person name="Nielsen R."/>
            <person name="Vallender E.J."/>
            <person name="Clark A.G."/>
            <person name="Ferguson B."/>
            <person name="Hernandez R.D."/>
            <person name="Hirani K."/>
            <person name="Kehrer-Sawatzki H."/>
            <person name="Kolb J."/>
            <person name="Patil S."/>
            <person name="Pu L.-L."/>
            <person name="Ren Y."/>
            <person name="Smith D.G."/>
            <person name="Wheeler D.A."/>
            <person name="Schenck I."/>
            <person name="Ball E.V."/>
            <person name="Chen R."/>
            <person name="Cooper D.N."/>
            <person name="Giardine B."/>
            <person name="Hsu F."/>
            <person name="Kent W.J."/>
            <person name="Lesk A."/>
            <person name="Nelson D.L."/>
            <person name="O'brien W.E."/>
            <person name="Pruefer K."/>
            <person name="Stenson P.D."/>
            <person name="Wallace J.C."/>
            <person name="Ke H."/>
            <person name="Liu X.-M."/>
            <person name="Wang P."/>
            <person name="Xiang A.P."/>
            <person name="Yang F."/>
            <person name="Barber G.P."/>
            <person name="Haussler D."/>
            <person name="Karolchik D."/>
            <person name="Kern A.D."/>
            <person name="Kuhn R.M."/>
            <person name="Smith K.E."/>
            <person name="Zwieg A.S."/>
        </authorList>
    </citation>
    <scope>NUCLEOTIDE SEQUENCE [LARGE SCALE GENOMIC DNA]</scope>
    <source>
        <strain evidence="3">17573</strain>
    </source>
</reference>